<dbReference type="AlphaFoldDB" id="A0A7U2HYT4"/>
<reference evidence="2" key="1">
    <citation type="journal article" date="2021" name="BMC Genomics">
        <title>Chromosome-level genome assembly and manually-curated proteome of model necrotroph Parastagonospora nodorum Sn15 reveals a genome-wide trove of candidate effector homologs, and redundancy of virulence-related functions within an accessory chromosome.</title>
        <authorList>
            <person name="Bertazzoni S."/>
            <person name="Jones D.A.B."/>
            <person name="Phan H.T."/>
            <person name="Tan K.-C."/>
            <person name="Hane J.K."/>
        </authorList>
    </citation>
    <scope>NUCLEOTIDE SEQUENCE [LARGE SCALE GENOMIC DNA]</scope>
    <source>
        <strain evidence="2">SN15 / ATCC MYA-4574 / FGSC 10173)</strain>
    </source>
</reference>
<dbReference type="VEuPathDB" id="FungiDB:JI435_302530"/>
<name>A0A7U2HYT4_PHANO</name>
<feature type="non-terminal residue" evidence="1">
    <location>
        <position position="1"/>
    </location>
</feature>
<evidence type="ECO:0000313" key="2">
    <source>
        <dbReference type="Proteomes" id="UP000663193"/>
    </source>
</evidence>
<sequence length="98" mass="10385">PRDTSHGSRGCLAFILIPSFRPDGSSQPTDDLSGHFCVASPSAVGCSCHVRRLITHCPAAFIGCHAACRINERSGFAQVQLPHAAREGLLRLTLSAAM</sequence>
<accession>A0A7U2HYT4</accession>
<feature type="non-terminal residue" evidence="1">
    <location>
        <position position="98"/>
    </location>
</feature>
<evidence type="ECO:0000313" key="1">
    <source>
        <dbReference type="EMBL" id="QRC95668.1"/>
    </source>
</evidence>
<keyword evidence="2" id="KW-1185">Reference proteome</keyword>
<gene>
    <name evidence="1" type="ORF">JI435_302530</name>
</gene>
<dbReference type="Proteomes" id="UP000663193">
    <property type="component" value="Chromosome 5"/>
</dbReference>
<organism evidence="1 2">
    <name type="scientific">Phaeosphaeria nodorum (strain SN15 / ATCC MYA-4574 / FGSC 10173)</name>
    <name type="common">Glume blotch fungus</name>
    <name type="synonym">Parastagonospora nodorum</name>
    <dbReference type="NCBI Taxonomy" id="321614"/>
    <lineage>
        <taxon>Eukaryota</taxon>
        <taxon>Fungi</taxon>
        <taxon>Dikarya</taxon>
        <taxon>Ascomycota</taxon>
        <taxon>Pezizomycotina</taxon>
        <taxon>Dothideomycetes</taxon>
        <taxon>Pleosporomycetidae</taxon>
        <taxon>Pleosporales</taxon>
        <taxon>Pleosporineae</taxon>
        <taxon>Phaeosphaeriaceae</taxon>
        <taxon>Parastagonospora</taxon>
    </lineage>
</organism>
<protein>
    <submittedName>
        <fullName evidence="1">Uncharacterized protein</fullName>
    </submittedName>
</protein>
<dbReference type="EMBL" id="CP069027">
    <property type="protein sequence ID" value="QRC95668.1"/>
    <property type="molecule type" value="Genomic_DNA"/>
</dbReference>
<proteinExistence type="predicted"/>